<reference evidence="2" key="1">
    <citation type="submission" date="2020-06" db="EMBL/GenBank/DDBJ databases">
        <title>WGS assembly of Ceratodon purpureus strain R40.</title>
        <authorList>
            <person name="Carey S.B."/>
            <person name="Jenkins J."/>
            <person name="Shu S."/>
            <person name="Lovell J.T."/>
            <person name="Sreedasyam A."/>
            <person name="Maumus F."/>
            <person name="Tiley G.P."/>
            <person name="Fernandez-Pozo N."/>
            <person name="Barry K."/>
            <person name="Chen C."/>
            <person name="Wang M."/>
            <person name="Lipzen A."/>
            <person name="Daum C."/>
            <person name="Saski C.A."/>
            <person name="Payton A.C."/>
            <person name="Mcbreen J.C."/>
            <person name="Conrad R.E."/>
            <person name="Kollar L.M."/>
            <person name="Olsson S."/>
            <person name="Huttunen S."/>
            <person name="Landis J.B."/>
            <person name="Wickett N.J."/>
            <person name="Johnson M.G."/>
            <person name="Rensing S.A."/>
            <person name="Grimwood J."/>
            <person name="Schmutz J."/>
            <person name="Mcdaniel S.F."/>
        </authorList>
    </citation>
    <scope>NUCLEOTIDE SEQUENCE</scope>
    <source>
        <strain evidence="2">R40</strain>
    </source>
</reference>
<feature type="region of interest" description="Disordered" evidence="1">
    <location>
        <begin position="1"/>
        <end position="26"/>
    </location>
</feature>
<dbReference type="EMBL" id="CM026426">
    <property type="protein sequence ID" value="KAG0573045.1"/>
    <property type="molecule type" value="Genomic_DNA"/>
</dbReference>
<dbReference type="PANTHER" id="PTHR46601">
    <property type="entry name" value="ULP_PROTEASE DOMAIN-CONTAINING PROTEIN"/>
    <property type="match status" value="1"/>
</dbReference>
<dbReference type="AlphaFoldDB" id="A0A8T0HQN2"/>
<accession>A0A8T0HQN2</accession>
<dbReference type="PANTHER" id="PTHR46601:SF1">
    <property type="entry name" value="ADF-H DOMAIN-CONTAINING PROTEIN"/>
    <property type="match status" value="1"/>
</dbReference>
<feature type="compositionally biased region" description="Basic residues" evidence="1">
    <location>
        <begin position="12"/>
        <end position="25"/>
    </location>
</feature>
<name>A0A8T0HQN2_CERPU</name>
<sequence length="700" mass="81275">MQRTSDELRVRNERRRRKSERRRQNRVWETARLEQAQKSTESQQSDSDFMTASLVSRAASIQAKALAHDIHRMTAERGLEYQRMVFLRMLEQPLLQPILPNFVVDRKKLQDCQVVCTGVADAWSDLKYKVGRDRALARGVIEAAVMCLEDERCVQAAAKCIGMNRKTLRRGVRRRRLLNQRADGELWAKVYRKKRKDALSQTTIERVVCWWEEETRVSPCKKDIRRKRVGVKEFVTYATHWLEESQLDFYTRFVTVHAPIKVSLTSFRKLKPYFVRRLRDFNSCCCRYHVEMQEITVGWNTMRSQRVHLDGASGSCSCGCPSMCTKPVDGARTVGVVRCQSTMHSYKRATHLWEKTLCPKPTGSEWHRLKCVKGQCDTCGFHLLPICEAELEPESKKSMTWRRFEMIQAGESRSGDPRTVIRLEYKVTNPRSFLAYAKPKILQFVLHQFVAKWQDIQFKKTLDVLKDGEVMSLIDFAENYSFKSQDEIQSQHWFNFQITILVHITYRKNPTFNPADQTSKKVITDYFYYISDDRVHDSLFVQHCLTWHWKHITEAGNLPQLHRVWSDGCSAQFKGSEAWFFVARYPSITQSPTLPTGCRMEWNFWGTGHGKGPHDGTGACLKQTIRKEQLRPGSMRLHNATDVCNFLRTAMALPNAAYPAARRPVSRHFKLIGKTEVNRENPMACRTVDGSQSMHAVRSH</sequence>
<proteinExistence type="predicted"/>
<protein>
    <submittedName>
        <fullName evidence="2">Uncharacterized protein</fullName>
    </submittedName>
</protein>
<evidence type="ECO:0000256" key="1">
    <source>
        <dbReference type="SAM" id="MobiDB-lite"/>
    </source>
</evidence>
<comment type="caution">
    <text evidence="2">The sequence shown here is derived from an EMBL/GenBank/DDBJ whole genome shotgun (WGS) entry which is preliminary data.</text>
</comment>
<gene>
    <name evidence="2" type="ORF">KC19_VG143900</name>
</gene>
<feature type="compositionally biased region" description="Basic and acidic residues" evidence="1">
    <location>
        <begin position="1"/>
        <end position="11"/>
    </location>
</feature>
<organism evidence="2 3">
    <name type="scientific">Ceratodon purpureus</name>
    <name type="common">Fire moss</name>
    <name type="synonym">Dicranum purpureum</name>
    <dbReference type="NCBI Taxonomy" id="3225"/>
    <lineage>
        <taxon>Eukaryota</taxon>
        <taxon>Viridiplantae</taxon>
        <taxon>Streptophyta</taxon>
        <taxon>Embryophyta</taxon>
        <taxon>Bryophyta</taxon>
        <taxon>Bryophytina</taxon>
        <taxon>Bryopsida</taxon>
        <taxon>Dicranidae</taxon>
        <taxon>Pseudoditrichales</taxon>
        <taxon>Ditrichaceae</taxon>
        <taxon>Ceratodon</taxon>
    </lineage>
</organism>
<evidence type="ECO:0000313" key="3">
    <source>
        <dbReference type="Proteomes" id="UP000822688"/>
    </source>
</evidence>
<keyword evidence="3" id="KW-1185">Reference proteome</keyword>
<dbReference type="Proteomes" id="UP000822688">
    <property type="component" value="Chromosome V"/>
</dbReference>
<evidence type="ECO:0000313" key="2">
    <source>
        <dbReference type="EMBL" id="KAG0573045.1"/>
    </source>
</evidence>